<evidence type="ECO:0000313" key="3">
    <source>
        <dbReference type="EMBL" id="SDC46638.1"/>
    </source>
</evidence>
<dbReference type="PANTHER" id="PTHR35585:SF1">
    <property type="entry name" value="HHE DOMAIN PROTEIN (AFU_ORTHOLOGUE AFUA_4G00730)"/>
    <property type="match status" value="1"/>
</dbReference>
<feature type="transmembrane region" description="Helical" evidence="1">
    <location>
        <begin position="169"/>
        <end position="187"/>
    </location>
</feature>
<keyword evidence="1" id="KW-0812">Transmembrane</keyword>
<dbReference type="RefSeq" id="WP_092740536.1">
    <property type="nucleotide sequence ID" value="NZ_FMZC01000002.1"/>
</dbReference>
<keyword evidence="4" id="KW-1185">Reference proteome</keyword>
<dbReference type="AlphaFoldDB" id="A0A1G6LTL3"/>
<accession>A0A1G6LTL3</accession>
<dbReference type="EMBL" id="FMZC01000002">
    <property type="protein sequence ID" value="SDC46638.1"/>
    <property type="molecule type" value="Genomic_DNA"/>
</dbReference>
<organism evidence="3 4">
    <name type="scientific">Paracidovorax valerianellae</name>
    <dbReference type="NCBI Taxonomy" id="187868"/>
    <lineage>
        <taxon>Bacteria</taxon>
        <taxon>Pseudomonadati</taxon>
        <taxon>Pseudomonadota</taxon>
        <taxon>Betaproteobacteria</taxon>
        <taxon>Burkholderiales</taxon>
        <taxon>Comamonadaceae</taxon>
        <taxon>Paracidovorax</taxon>
    </lineage>
</organism>
<dbReference type="InterPro" id="IPR012312">
    <property type="entry name" value="Hemerythrin-like"/>
</dbReference>
<protein>
    <submittedName>
        <fullName evidence="3">Hemerythrin HHE cation binding domain-containing protein</fullName>
    </submittedName>
</protein>
<dbReference type="Gene3D" id="1.20.120.520">
    <property type="entry name" value="nmb1532 protein domain like"/>
    <property type="match status" value="1"/>
</dbReference>
<dbReference type="STRING" id="187868.SAMN05192589_102254"/>
<sequence length="189" mass="21344">MKSMLKPFVPRATNMIRLDHTHVMATFHQYRTEDRPSVKRGLADTICIALEVHAQLEEEIFYPAIRAVTENATIRDSVHEHDEMRRLIALLRSMSAESSDFDDIVMELMRDVLHHVADEETILLPEAERLLGSDLESLGARMMRRRMELVGPRVLDITSSMARSVSPSTAILTVLAAVGAISAIARLRR</sequence>
<dbReference type="CDD" id="cd12108">
    <property type="entry name" value="Hr-like"/>
    <property type="match status" value="1"/>
</dbReference>
<dbReference type="Proteomes" id="UP000198781">
    <property type="component" value="Unassembled WGS sequence"/>
</dbReference>
<gene>
    <name evidence="3" type="ORF">SAMN05192589_102254</name>
</gene>
<dbReference type="OrthoDB" id="5512987at2"/>
<reference evidence="3 4" key="1">
    <citation type="submission" date="2016-10" db="EMBL/GenBank/DDBJ databases">
        <authorList>
            <person name="de Groot N.N."/>
        </authorList>
    </citation>
    <scope>NUCLEOTIDE SEQUENCE [LARGE SCALE GENOMIC DNA]</scope>
    <source>
        <strain evidence="3 4">DSM 16619</strain>
    </source>
</reference>
<feature type="domain" description="Hemerythrin-like" evidence="2">
    <location>
        <begin position="13"/>
        <end position="126"/>
    </location>
</feature>
<evidence type="ECO:0000256" key="1">
    <source>
        <dbReference type="SAM" id="Phobius"/>
    </source>
</evidence>
<proteinExistence type="predicted"/>
<evidence type="ECO:0000313" key="4">
    <source>
        <dbReference type="Proteomes" id="UP000198781"/>
    </source>
</evidence>
<keyword evidence="1" id="KW-1133">Transmembrane helix</keyword>
<dbReference type="PANTHER" id="PTHR35585">
    <property type="entry name" value="HHE DOMAIN PROTEIN (AFU_ORTHOLOGUE AFUA_4G00730)"/>
    <property type="match status" value="1"/>
</dbReference>
<evidence type="ECO:0000259" key="2">
    <source>
        <dbReference type="Pfam" id="PF01814"/>
    </source>
</evidence>
<name>A0A1G6LTL3_9BURK</name>
<keyword evidence="1" id="KW-0472">Membrane</keyword>
<dbReference type="Pfam" id="PF01814">
    <property type="entry name" value="Hemerythrin"/>
    <property type="match status" value="1"/>
</dbReference>